<proteinExistence type="predicted"/>
<dbReference type="Proteomes" id="UP000075420">
    <property type="component" value="Unassembled WGS sequence"/>
</dbReference>
<dbReference type="EMBL" id="JELY01002713">
    <property type="protein sequence ID" value="KYF51788.1"/>
    <property type="molecule type" value="Genomic_DNA"/>
</dbReference>
<accession>A0A150P8G6</accession>
<gene>
    <name evidence="1" type="ORF">BE08_16360</name>
</gene>
<sequence length="96" mass="10421">TDDGTGSPWVVCAADERSAWISADTMGHYHIDDICQKLGYAAAGDYGGTCGNVCGYCEAETSCRRPGRRYFDGAGECGYDDLGRLICYTVQWECVN</sequence>
<organism evidence="1 2">
    <name type="scientific">Sorangium cellulosum</name>
    <name type="common">Polyangium cellulosum</name>
    <dbReference type="NCBI Taxonomy" id="56"/>
    <lineage>
        <taxon>Bacteria</taxon>
        <taxon>Pseudomonadati</taxon>
        <taxon>Myxococcota</taxon>
        <taxon>Polyangia</taxon>
        <taxon>Polyangiales</taxon>
        <taxon>Polyangiaceae</taxon>
        <taxon>Sorangium</taxon>
    </lineage>
</organism>
<evidence type="ECO:0000313" key="2">
    <source>
        <dbReference type="Proteomes" id="UP000075420"/>
    </source>
</evidence>
<protein>
    <submittedName>
        <fullName evidence="1">Uncharacterized protein</fullName>
    </submittedName>
</protein>
<evidence type="ECO:0000313" key="1">
    <source>
        <dbReference type="EMBL" id="KYF51788.1"/>
    </source>
</evidence>
<feature type="non-terminal residue" evidence="1">
    <location>
        <position position="1"/>
    </location>
</feature>
<comment type="caution">
    <text evidence="1">The sequence shown here is derived from an EMBL/GenBank/DDBJ whole genome shotgun (WGS) entry which is preliminary data.</text>
</comment>
<dbReference type="AlphaFoldDB" id="A0A150P8G6"/>
<name>A0A150P8G6_SORCE</name>
<reference evidence="1 2" key="1">
    <citation type="submission" date="2014-02" db="EMBL/GenBank/DDBJ databases">
        <title>The small core and large imbalanced accessory genome model reveals a collaborative survival strategy of Sorangium cellulosum strains in nature.</title>
        <authorList>
            <person name="Han K."/>
            <person name="Peng R."/>
            <person name="Blom J."/>
            <person name="Li Y.-Z."/>
        </authorList>
    </citation>
    <scope>NUCLEOTIDE SEQUENCE [LARGE SCALE GENOMIC DNA]</scope>
    <source>
        <strain evidence="1 2">So0157-25</strain>
    </source>
</reference>